<gene>
    <name evidence="5" type="ORF">KIF53_00840</name>
</gene>
<feature type="domain" description="HTH araC/xylS-type" evidence="4">
    <location>
        <begin position="201"/>
        <end position="299"/>
    </location>
</feature>
<dbReference type="InterPro" id="IPR018060">
    <property type="entry name" value="HTH_AraC"/>
</dbReference>
<dbReference type="EMBL" id="JAHDTB010000001">
    <property type="protein sequence ID" value="MBW8286180.1"/>
    <property type="molecule type" value="Genomic_DNA"/>
</dbReference>
<dbReference type="InterPro" id="IPR018062">
    <property type="entry name" value="HTH_AraC-typ_CS"/>
</dbReference>
<dbReference type="Proteomes" id="UP000711178">
    <property type="component" value="Unassembled WGS sequence"/>
</dbReference>
<evidence type="ECO:0000256" key="3">
    <source>
        <dbReference type="ARBA" id="ARBA00023163"/>
    </source>
</evidence>
<evidence type="ECO:0000256" key="2">
    <source>
        <dbReference type="ARBA" id="ARBA00023125"/>
    </source>
</evidence>
<protein>
    <submittedName>
        <fullName evidence="5">AraC family transcriptional regulator</fullName>
    </submittedName>
</protein>
<accession>A0ABS7F9S7</accession>
<dbReference type="PANTHER" id="PTHR46796">
    <property type="entry name" value="HTH-TYPE TRANSCRIPTIONAL ACTIVATOR RHAS-RELATED"/>
    <property type="match status" value="1"/>
</dbReference>
<comment type="caution">
    <text evidence="5">The sequence shown here is derived from an EMBL/GenBank/DDBJ whole genome shotgun (WGS) entry which is preliminary data.</text>
</comment>
<dbReference type="Pfam" id="PF12833">
    <property type="entry name" value="HTH_18"/>
    <property type="match status" value="1"/>
</dbReference>
<evidence type="ECO:0000313" key="5">
    <source>
        <dbReference type="EMBL" id="MBW8286180.1"/>
    </source>
</evidence>
<dbReference type="InterPro" id="IPR020449">
    <property type="entry name" value="Tscrpt_reg_AraC-type_HTH"/>
</dbReference>
<dbReference type="SUPFAM" id="SSF46689">
    <property type="entry name" value="Homeodomain-like"/>
    <property type="match status" value="2"/>
</dbReference>
<sequence length="303" mass="32296">MDLLEDIFTAMQVESALYAQLEAGAPWGIAFSPHASARFGIVSHGRCWLSGAGLAEPLALAAGDCFIVSGGSPFTLMDQPGRPAVPCETIFAGRTEGVIRFGGGGEETAIVSGRFLFDAAGGAPLMDLLPPVLHLHLDDEHARLLQATLQLIARENAGQALGARLAVQKLVDVLLIQALRIFCLGGQGGGWLAALGDRHLAPALQALHRDIAAPWTVAQLAGLAGLSRSAFARHFRQLVGDTPLNYLTGWRVYRAQTLLRQSRLPLAEVAQRVGYDSDGAFQRAFKRVCGVPPGEYRRASRTG</sequence>
<evidence type="ECO:0000259" key="4">
    <source>
        <dbReference type="PROSITE" id="PS01124"/>
    </source>
</evidence>
<keyword evidence="1" id="KW-0805">Transcription regulation</keyword>
<dbReference type="Gene3D" id="1.10.10.60">
    <property type="entry name" value="Homeodomain-like"/>
    <property type="match status" value="2"/>
</dbReference>
<reference evidence="5 6" key="1">
    <citation type="submission" date="2021-05" db="EMBL/GenBank/DDBJ databases">
        <title>Draft Whole Genome Sequencing Of Biosensor Chromobacterium violaceum Strain CV026 Reveals A Regulatory RNA In Chromobacterium violaceum Phenotype Regulatory Network.</title>
        <authorList>
            <person name="Hong K.W."/>
            <person name="Chan K.G."/>
            <person name="Chang C.-Y."/>
        </authorList>
    </citation>
    <scope>NUCLEOTIDE SEQUENCE [LARGE SCALE GENOMIC DNA]</scope>
    <source>
        <strain evidence="5 6">ATCC 31532</strain>
    </source>
</reference>
<dbReference type="PRINTS" id="PR00032">
    <property type="entry name" value="HTHARAC"/>
</dbReference>
<dbReference type="PROSITE" id="PS01124">
    <property type="entry name" value="HTH_ARAC_FAMILY_2"/>
    <property type="match status" value="1"/>
</dbReference>
<dbReference type="GeneID" id="89683584"/>
<dbReference type="SMART" id="SM00342">
    <property type="entry name" value="HTH_ARAC"/>
    <property type="match status" value="1"/>
</dbReference>
<dbReference type="InterPro" id="IPR050204">
    <property type="entry name" value="AraC_XylS_family_regulators"/>
</dbReference>
<dbReference type="PROSITE" id="PS00041">
    <property type="entry name" value="HTH_ARAC_FAMILY_1"/>
    <property type="match status" value="1"/>
</dbReference>
<keyword evidence="6" id="KW-1185">Reference proteome</keyword>
<keyword evidence="2" id="KW-0238">DNA-binding</keyword>
<keyword evidence="3" id="KW-0804">Transcription</keyword>
<name>A0ABS7F9S7_9NEIS</name>
<dbReference type="InterPro" id="IPR032783">
    <property type="entry name" value="AraC_lig"/>
</dbReference>
<organism evidence="5 6">
    <name type="scientific">Chromobacterium subtsugae</name>
    <dbReference type="NCBI Taxonomy" id="251747"/>
    <lineage>
        <taxon>Bacteria</taxon>
        <taxon>Pseudomonadati</taxon>
        <taxon>Pseudomonadota</taxon>
        <taxon>Betaproteobacteria</taxon>
        <taxon>Neisseriales</taxon>
        <taxon>Chromobacteriaceae</taxon>
        <taxon>Chromobacterium</taxon>
    </lineage>
</organism>
<evidence type="ECO:0000313" key="6">
    <source>
        <dbReference type="Proteomes" id="UP000711178"/>
    </source>
</evidence>
<dbReference type="PANTHER" id="PTHR46796:SF13">
    <property type="entry name" value="HTH-TYPE TRANSCRIPTIONAL ACTIVATOR RHAS"/>
    <property type="match status" value="1"/>
</dbReference>
<evidence type="ECO:0000256" key="1">
    <source>
        <dbReference type="ARBA" id="ARBA00023015"/>
    </source>
</evidence>
<proteinExistence type="predicted"/>
<dbReference type="InterPro" id="IPR009057">
    <property type="entry name" value="Homeodomain-like_sf"/>
</dbReference>
<dbReference type="Pfam" id="PF12852">
    <property type="entry name" value="Cupin_6"/>
    <property type="match status" value="1"/>
</dbReference>
<dbReference type="RefSeq" id="WP_043572811.1">
    <property type="nucleotide sequence ID" value="NZ_CP142381.1"/>
</dbReference>